<feature type="active site" description="Proton donor" evidence="14">
    <location>
        <position position="207"/>
    </location>
</feature>
<dbReference type="InterPro" id="IPR045865">
    <property type="entry name" value="ACT-like_dom_sf"/>
</dbReference>
<feature type="binding site" evidence="15">
    <location>
        <position position="192"/>
    </location>
    <ligand>
        <name>L-homoserine</name>
        <dbReference type="ChEBI" id="CHEBI:57476"/>
    </ligand>
</feature>
<dbReference type="InterPro" id="IPR036291">
    <property type="entry name" value="NAD(P)-bd_dom_sf"/>
</dbReference>
<evidence type="ECO:0000256" key="7">
    <source>
        <dbReference type="ARBA" id="ARBA00022605"/>
    </source>
</evidence>
<dbReference type="InterPro" id="IPR016204">
    <property type="entry name" value="HDH"/>
</dbReference>
<evidence type="ECO:0000256" key="6">
    <source>
        <dbReference type="ARBA" id="ARBA00013376"/>
    </source>
</evidence>
<proteinExistence type="inferred from homology"/>
<dbReference type="Gene3D" id="3.30.70.260">
    <property type="match status" value="1"/>
</dbReference>
<comment type="cofactor">
    <cofactor evidence="1">
        <name>a metal cation</name>
        <dbReference type="ChEBI" id="CHEBI:25213"/>
    </cofactor>
</comment>
<comment type="catalytic activity">
    <reaction evidence="13">
        <text>L-homoserine + NADP(+) = L-aspartate 4-semialdehyde + NADPH + H(+)</text>
        <dbReference type="Rhea" id="RHEA:15761"/>
        <dbReference type="ChEBI" id="CHEBI:15378"/>
        <dbReference type="ChEBI" id="CHEBI:57476"/>
        <dbReference type="ChEBI" id="CHEBI:57783"/>
        <dbReference type="ChEBI" id="CHEBI:58349"/>
        <dbReference type="ChEBI" id="CHEBI:537519"/>
        <dbReference type="EC" id="1.1.1.3"/>
    </reaction>
    <physiologicalReaction direction="right-to-left" evidence="13">
        <dbReference type="Rhea" id="RHEA:15763"/>
    </physiologicalReaction>
</comment>
<dbReference type="InterPro" id="IPR019811">
    <property type="entry name" value="HDH_CS"/>
</dbReference>
<feature type="binding site" evidence="15">
    <location>
        <position position="107"/>
    </location>
    <ligand>
        <name>NADPH</name>
        <dbReference type="ChEBI" id="CHEBI:57783"/>
    </ligand>
</feature>
<dbReference type="InterPro" id="IPR001342">
    <property type="entry name" value="HDH_cat"/>
</dbReference>
<feature type="binding site" evidence="15">
    <location>
        <begin position="10"/>
        <end position="17"/>
    </location>
    <ligand>
        <name>NADP(+)</name>
        <dbReference type="ChEBI" id="CHEBI:58349"/>
    </ligand>
</feature>
<evidence type="ECO:0000256" key="1">
    <source>
        <dbReference type="ARBA" id="ARBA00001920"/>
    </source>
</evidence>
<dbReference type="GO" id="GO:0009086">
    <property type="term" value="P:methionine biosynthetic process"/>
    <property type="evidence" value="ECO:0007669"/>
    <property type="project" value="UniProtKB-KW"/>
</dbReference>
<comment type="pathway">
    <text evidence="3 16">Amino-acid biosynthesis; L-methionine biosynthesis via de novo pathway; L-homoserine from L-aspartate: step 3/3.</text>
</comment>
<dbReference type="SUPFAM" id="SSF51735">
    <property type="entry name" value="NAD(P)-binding Rossmann-fold domains"/>
    <property type="match status" value="1"/>
</dbReference>
<keyword evidence="10 16" id="KW-0560">Oxidoreductase</keyword>
<dbReference type="InterPro" id="IPR005106">
    <property type="entry name" value="Asp/hSer_DH_NAD-bd"/>
</dbReference>
<dbReference type="UniPathway" id="UPA00050">
    <property type="reaction ID" value="UER00063"/>
</dbReference>
<dbReference type="Pfam" id="PF03447">
    <property type="entry name" value="NAD_binding_3"/>
    <property type="match status" value="1"/>
</dbReference>
<dbReference type="InterPro" id="IPR002912">
    <property type="entry name" value="ACT_dom"/>
</dbReference>
<evidence type="ECO:0000256" key="17">
    <source>
        <dbReference type="RuleBase" id="RU004171"/>
    </source>
</evidence>
<evidence type="ECO:0000256" key="8">
    <source>
        <dbReference type="ARBA" id="ARBA00022697"/>
    </source>
</evidence>
<evidence type="ECO:0000256" key="5">
    <source>
        <dbReference type="ARBA" id="ARBA00013213"/>
    </source>
</evidence>
<dbReference type="NCBIfam" id="NF004976">
    <property type="entry name" value="PRK06349.1"/>
    <property type="match status" value="1"/>
</dbReference>
<keyword evidence="19" id="KW-1185">Reference proteome</keyword>
<dbReference type="Gene3D" id="3.30.360.10">
    <property type="entry name" value="Dihydrodipicolinate Reductase, domain 2"/>
    <property type="match status" value="1"/>
</dbReference>
<dbReference type="OrthoDB" id="9808167at2"/>
<gene>
    <name evidence="18" type="ORF">CBF32_08480</name>
</gene>
<reference evidence="18 19" key="1">
    <citation type="submission" date="2017-05" db="EMBL/GenBank/DDBJ databases">
        <title>Vagococcus spp. assemblies.</title>
        <authorList>
            <person name="Gulvik C.A."/>
        </authorList>
    </citation>
    <scope>NUCLEOTIDE SEQUENCE [LARGE SCALE GENOMIC DNA]</scope>
    <source>
        <strain evidence="18 19">NCFB 2497</strain>
    </source>
</reference>
<evidence type="ECO:0000256" key="11">
    <source>
        <dbReference type="ARBA" id="ARBA00023053"/>
    </source>
</evidence>
<name>A0A369AV40_9ENTE</name>
<protein>
    <recommendedName>
        <fullName evidence="6 16">Homoserine dehydrogenase</fullName>
        <ecNumber evidence="5 16">1.1.1.3</ecNumber>
    </recommendedName>
</protein>
<evidence type="ECO:0000256" key="2">
    <source>
        <dbReference type="ARBA" id="ARBA00005056"/>
    </source>
</evidence>
<sequence length="428" mass="46784">MVKVLNVGLLGLGTVGSGVPLLIKENQKKIEDITGTRINIKTAFVRNIESKQTIADKFNLNLTTSFTDILEDEEIQVIVEVMGGTTLAKEYIISALKNKKHVVTANKDLIAIHGLELVEIAKENNCFLYYEASVAGGIPILRTISNSMSADEITSISGIVNGTTNFILTQMSQKGLSYDEALQEATRLGYAESDPTNDVEGIDAAYKMVILTRFSFGMDIDPLKIERKGITTVSADDIKTADSLGYSIKLLGFSEKIKEGIHVEVSPVLVPKTHPLSTVENEMNAIFINSFGVGESMYYGPGAGAKPTATSVVSDLITIAKNVSLGISGLSFNTFNNKTTFAKEENVISKHYFSLRVTDEPGVFKRLAEIMLAENVSLEQIKQETEKIATARIMIITHEASLDKIKRIETKLGNETGFEVLSRFKVLN</sequence>
<dbReference type="GO" id="GO:0009088">
    <property type="term" value="P:threonine biosynthetic process"/>
    <property type="evidence" value="ECO:0007669"/>
    <property type="project" value="UniProtKB-UniPathway"/>
</dbReference>
<evidence type="ECO:0000256" key="10">
    <source>
        <dbReference type="ARBA" id="ARBA00023002"/>
    </source>
</evidence>
<dbReference type="GO" id="GO:0050661">
    <property type="term" value="F:NADP binding"/>
    <property type="evidence" value="ECO:0007669"/>
    <property type="project" value="InterPro"/>
</dbReference>
<dbReference type="UniPathway" id="UPA00051">
    <property type="reaction ID" value="UER00465"/>
</dbReference>
<comment type="caution">
    <text evidence="18">The sequence shown here is derived from an EMBL/GenBank/DDBJ whole genome shotgun (WGS) entry which is preliminary data.</text>
</comment>
<evidence type="ECO:0000256" key="15">
    <source>
        <dbReference type="PIRSR" id="PIRSR000098-2"/>
    </source>
</evidence>
<comment type="similarity">
    <text evidence="4 17">Belongs to the homoserine dehydrogenase family.</text>
</comment>
<evidence type="ECO:0000256" key="14">
    <source>
        <dbReference type="PIRSR" id="PIRSR000098-1"/>
    </source>
</evidence>
<evidence type="ECO:0000256" key="9">
    <source>
        <dbReference type="ARBA" id="ARBA00022857"/>
    </source>
</evidence>
<evidence type="ECO:0000256" key="12">
    <source>
        <dbReference type="ARBA" id="ARBA00023167"/>
    </source>
</evidence>
<evidence type="ECO:0000313" key="19">
    <source>
        <dbReference type="Proteomes" id="UP000288197"/>
    </source>
</evidence>
<dbReference type="Gene3D" id="3.40.50.720">
    <property type="entry name" value="NAD(P)-binding Rossmann-like Domain"/>
    <property type="match status" value="1"/>
</dbReference>
<dbReference type="EC" id="1.1.1.3" evidence="5 16"/>
<evidence type="ECO:0000256" key="4">
    <source>
        <dbReference type="ARBA" id="ARBA00006753"/>
    </source>
</evidence>
<dbReference type="PANTHER" id="PTHR43331">
    <property type="entry name" value="HOMOSERINE DEHYDROGENASE"/>
    <property type="match status" value="1"/>
</dbReference>
<comment type="pathway">
    <text evidence="2 16">Amino-acid biosynthesis; L-threonine biosynthesis; L-threonine from L-aspartate: step 3/5.</text>
</comment>
<accession>A0A369AV40</accession>
<keyword evidence="11" id="KW-0915">Sodium</keyword>
<dbReference type="SUPFAM" id="SSF55021">
    <property type="entry name" value="ACT-like"/>
    <property type="match status" value="1"/>
</dbReference>
<dbReference type="RefSeq" id="WP_114289783.1">
    <property type="nucleotide sequence ID" value="NZ_NGJX01000007.1"/>
</dbReference>
<dbReference type="PROSITE" id="PS51671">
    <property type="entry name" value="ACT"/>
    <property type="match status" value="1"/>
</dbReference>
<keyword evidence="12 16" id="KW-0486">Methionine biosynthesis</keyword>
<dbReference type="Proteomes" id="UP000288197">
    <property type="component" value="Unassembled WGS sequence"/>
</dbReference>
<dbReference type="EMBL" id="NGJX01000007">
    <property type="protein sequence ID" value="RSU01555.1"/>
    <property type="molecule type" value="Genomic_DNA"/>
</dbReference>
<evidence type="ECO:0000256" key="13">
    <source>
        <dbReference type="ARBA" id="ARBA00048841"/>
    </source>
</evidence>
<dbReference type="FunFam" id="3.30.360.10:FF:000005">
    <property type="entry name" value="Homoserine dehydrogenase"/>
    <property type="match status" value="1"/>
</dbReference>
<evidence type="ECO:0000313" key="18">
    <source>
        <dbReference type="EMBL" id="RSU01555.1"/>
    </source>
</evidence>
<evidence type="ECO:0000256" key="16">
    <source>
        <dbReference type="RuleBase" id="RU000579"/>
    </source>
</evidence>
<dbReference type="PANTHER" id="PTHR43331:SF1">
    <property type="entry name" value="HOMOSERINE DEHYDROGENASE"/>
    <property type="match status" value="1"/>
</dbReference>
<keyword evidence="7 16" id="KW-0028">Amino-acid biosynthesis</keyword>
<evidence type="ECO:0000256" key="3">
    <source>
        <dbReference type="ARBA" id="ARBA00005062"/>
    </source>
</evidence>
<dbReference type="PROSITE" id="PS01042">
    <property type="entry name" value="HOMOSER_DHGENASE"/>
    <property type="match status" value="1"/>
</dbReference>
<organism evidence="18 19">
    <name type="scientific">Vagococcus fluvialis</name>
    <dbReference type="NCBI Taxonomy" id="2738"/>
    <lineage>
        <taxon>Bacteria</taxon>
        <taxon>Bacillati</taxon>
        <taxon>Bacillota</taxon>
        <taxon>Bacilli</taxon>
        <taxon>Lactobacillales</taxon>
        <taxon>Enterococcaceae</taxon>
        <taxon>Vagococcus</taxon>
    </lineage>
</organism>
<dbReference type="GeneID" id="63146603"/>
<keyword evidence="8 16" id="KW-0791">Threonine biosynthesis</keyword>
<dbReference type="GO" id="GO:0004412">
    <property type="term" value="F:homoserine dehydrogenase activity"/>
    <property type="evidence" value="ECO:0007669"/>
    <property type="project" value="UniProtKB-EC"/>
</dbReference>
<dbReference type="AlphaFoldDB" id="A0A369AV40"/>
<dbReference type="PIRSF" id="PIRSF000098">
    <property type="entry name" value="Homoser_dehydrog"/>
    <property type="match status" value="1"/>
</dbReference>
<dbReference type="Pfam" id="PF00742">
    <property type="entry name" value="Homoserine_dh"/>
    <property type="match status" value="1"/>
</dbReference>
<keyword evidence="9 15" id="KW-0521">NADP</keyword>
<dbReference type="SUPFAM" id="SSF55347">
    <property type="entry name" value="Glyceraldehyde-3-phosphate dehydrogenase-like, C-terminal domain"/>
    <property type="match status" value="1"/>
</dbReference>